<evidence type="ECO:0000313" key="2">
    <source>
        <dbReference type="EMBL" id="PYI25429.1"/>
    </source>
</evidence>
<dbReference type="EMBL" id="KZ825647">
    <property type="protein sequence ID" value="PYI25429.1"/>
    <property type="molecule type" value="Genomic_DNA"/>
</dbReference>
<keyword evidence="3" id="KW-1185">Reference proteome</keyword>
<proteinExistence type="predicted"/>
<evidence type="ECO:0000313" key="3">
    <source>
        <dbReference type="Proteomes" id="UP000248817"/>
    </source>
</evidence>
<name>A0A2V5HLY6_9EURO</name>
<sequence>MCSFTVRVHNCGHYRKTLKQPYKNAKRERLLCYSSNTEDASTTGTPHCGIAGCDKKSDLKREGPGARTDGGFDEDDVDWDDY</sequence>
<dbReference type="Proteomes" id="UP000248817">
    <property type="component" value="Unassembled WGS sequence"/>
</dbReference>
<dbReference type="AlphaFoldDB" id="A0A2V5HLY6"/>
<gene>
    <name evidence="2" type="ORF">BP00DRAFT_490915</name>
</gene>
<organism evidence="2 3">
    <name type="scientific">Aspergillus indologenus CBS 114.80</name>
    <dbReference type="NCBI Taxonomy" id="1450541"/>
    <lineage>
        <taxon>Eukaryota</taxon>
        <taxon>Fungi</taxon>
        <taxon>Dikarya</taxon>
        <taxon>Ascomycota</taxon>
        <taxon>Pezizomycotina</taxon>
        <taxon>Eurotiomycetes</taxon>
        <taxon>Eurotiomycetidae</taxon>
        <taxon>Eurotiales</taxon>
        <taxon>Aspergillaceae</taxon>
        <taxon>Aspergillus</taxon>
        <taxon>Aspergillus subgen. Circumdati</taxon>
    </lineage>
</organism>
<accession>A0A2V5HLY6</accession>
<evidence type="ECO:0000256" key="1">
    <source>
        <dbReference type="SAM" id="MobiDB-lite"/>
    </source>
</evidence>
<feature type="compositionally biased region" description="Acidic residues" evidence="1">
    <location>
        <begin position="71"/>
        <end position="82"/>
    </location>
</feature>
<feature type="region of interest" description="Disordered" evidence="1">
    <location>
        <begin position="56"/>
        <end position="82"/>
    </location>
</feature>
<protein>
    <submittedName>
        <fullName evidence="2">Uncharacterized protein</fullName>
    </submittedName>
</protein>
<reference evidence="2 3" key="1">
    <citation type="submission" date="2018-02" db="EMBL/GenBank/DDBJ databases">
        <title>The genomes of Aspergillus section Nigri reveals drivers in fungal speciation.</title>
        <authorList>
            <consortium name="DOE Joint Genome Institute"/>
            <person name="Vesth T.C."/>
            <person name="Nybo J."/>
            <person name="Theobald S."/>
            <person name="Brandl J."/>
            <person name="Frisvad J.C."/>
            <person name="Nielsen K.F."/>
            <person name="Lyhne E.K."/>
            <person name="Kogle M.E."/>
            <person name="Kuo A."/>
            <person name="Riley R."/>
            <person name="Clum A."/>
            <person name="Nolan M."/>
            <person name="Lipzen A."/>
            <person name="Salamov A."/>
            <person name="Henrissat B."/>
            <person name="Wiebenga A."/>
            <person name="De vries R.P."/>
            <person name="Grigoriev I.V."/>
            <person name="Mortensen U.H."/>
            <person name="Andersen M.R."/>
            <person name="Baker S.E."/>
        </authorList>
    </citation>
    <scope>NUCLEOTIDE SEQUENCE [LARGE SCALE GENOMIC DNA]</scope>
    <source>
        <strain evidence="2 3">CBS 114.80</strain>
    </source>
</reference>